<dbReference type="KEGG" id="cari:FNU76_06050"/>
<dbReference type="SUPFAM" id="SSF55729">
    <property type="entry name" value="Acyl-CoA N-acyltransferases (Nat)"/>
    <property type="match status" value="1"/>
</dbReference>
<dbReference type="AlphaFoldDB" id="A0A516SCT7"/>
<dbReference type="PANTHER" id="PTHR42791:SF1">
    <property type="entry name" value="N-ACETYLTRANSFERASE DOMAIN-CONTAINING PROTEIN"/>
    <property type="match status" value="1"/>
</dbReference>
<protein>
    <submittedName>
        <fullName evidence="2">GNAT family N-acetyltransferase</fullName>
    </submittedName>
</protein>
<evidence type="ECO:0000259" key="1">
    <source>
        <dbReference type="PROSITE" id="PS51186"/>
    </source>
</evidence>
<keyword evidence="2" id="KW-0808">Transferase</keyword>
<dbReference type="InterPro" id="IPR000182">
    <property type="entry name" value="GNAT_dom"/>
</dbReference>
<accession>A0A516SCT7</accession>
<sequence length="228" mass="25446">MIEGTIRTLSRHDKAAFIEVMDNAFRPDPLFQKLFVAGQPQAVAAQRSRTFLGFMFDMACLLGQERRGLFVGDKLLGCYILEKSGGSLGRKLAGIGRLLRRVLLLPWRISWSVFAYLNRYMRATEQASPPQPHRYLRMIGVHESARGKGIGGQLLSEIVQRADADPCSEGLALDTENPVNLELYAKYDFRLSEEKRLDGLTIFCMVRRKRAAQAQANNMKTPPGGGAA</sequence>
<keyword evidence="3" id="KW-1185">Reference proteome</keyword>
<dbReference type="GO" id="GO:0016747">
    <property type="term" value="F:acyltransferase activity, transferring groups other than amino-acyl groups"/>
    <property type="evidence" value="ECO:0007669"/>
    <property type="project" value="InterPro"/>
</dbReference>
<evidence type="ECO:0000313" key="3">
    <source>
        <dbReference type="Proteomes" id="UP000317550"/>
    </source>
</evidence>
<dbReference type="InterPro" id="IPR052523">
    <property type="entry name" value="Trichothecene_AcTrans"/>
</dbReference>
<evidence type="ECO:0000313" key="2">
    <source>
        <dbReference type="EMBL" id="QDQ25950.1"/>
    </source>
</evidence>
<dbReference type="PROSITE" id="PS51186">
    <property type="entry name" value="GNAT"/>
    <property type="match status" value="1"/>
</dbReference>
<gene>
    <name evidence="2" type="ORF">FNU76_06050</name>
</gene>
<dbReference type="RefSeq" id="WP_143856873.1">
    <property type="nucleotide sequence ID" value="NZ_CP041730.1"/>
</dbReference>
<organism evidence="2 3">
    <name type="scientific">Chitinimonas arctica</name>
    <dbReference type="NCBI Taxonomy" id="2594795"/>
    <lineage>
        <taxon>Bacteria</taxon>
        <taxon>Pseudomonadati</taxon>
        <taxon>Pseudomonadota</taxon>
        <taxon>Betaproteobacteria</taxon>
        <taxon>Neisseriales</taxon>
        <taxon>Chitinibacteraceae</taxon>
        <taxon>Chitinimonas</taxon>
    </lineage>
</organism>
<dbReference type="Proteomes" id="UP000317550">
    <property type="component" value="Chromosome"/>
</dbReference>
<dbReference type="EMBL" id="CP041730">
    <property type="protein sequence ID" value="QDQ25950.1"/>
    <property type="molecule type" value="Genomic_DNA"/>
</dbReference>
<feature type="domain" description="N-acetyltransferase" evidence="1">
    <location>
        <begin position="64"/>
        <end position="210"/>
    </location>
</feature>
<reference evidence="3" key="1">
    <citation type="submission" date="2019-07" db="EMBL/GenBank/DDBJ databases">
        <title>Chitinimonas sp. nov., isolated from Ny-Alesund, arctica soil.</title>
        <authorList>
            <person name="Xu Q."/>
            <person name="Peng F."/>
        </authorList>
    </citation>
    <scope>NUCLEOTIDE SEQUENCE [LARGE SCALE GENOMIC DNA]</scope>
    <source>
        <strain evidence="3">R3-44</strain>
    </source>
</reference>
<dbReference type="Pfam" id="PF00583">
    <property type="entry name" value="Acetyltransf_1"/>
    <property type="match status" value="1"/>
</dbReference>
<dbReference type="OrthoDB" id="7057833at2"/>
<dbReference type="Gene3D" id="3.40.630.30">
    <property type="match status" value="1"/>
</dbReference>
<proteinExistence type="predicted"/>
<dbReference type="CDD" id="cd04301">
    <property type="entry name" value="NAT_SF"/>
    <property type="match status" value="1"/>
</dbReference>
<dbReference type="InterPro" id="IPR016181">
    <property type="entry name" value="Acyl_CoA_acyltransferase"/>
</dbReference>
<dbReference type="PANTHER" id="PTHR42791">
    <property type="entry name" value="GNAT FAMILY ACETYLTRANSFERASE"/>
    <property type="match status" value="1"/>
</dbReference>
<name>A0A516SCT7_9NEIS</name>